<dbReference type="Pfam" id="PF00012">
    <property type="entry name" value="HSP70"/>
    <property type="match status" value="1"/>
</dbReference>
<comment type="subcellular location">
    <subcellularLocation>
        <location evidence="1">Endoplasmic reticulum lumen</location>
    </subcellularLocation>
</comment>
<dbReference type="FunFam" id="3.30.420.40:FF:000171">
    <property type="entry name" value="Heat shock 70 kDa protein 4"/>
    <property type="match status" value="1"/>
</dbReference>
<evidence type="ECO:0000256" key="6">
    <source>
        <dbReference type="ARBA" id="ARBA00022840"/>
    </source>
</evidence>
<organism evidence="10">
    <name type="scientific">Mesocestoides corti</name>
    <name type="common">Flatworm</name>
    <dbReference type="NCBI Taxonomy" id="53468"/>
    <lineage>
        <taxon>Eukaryota</taxon>
        <taxon>Metazoa</taxon>
        <taxon>Spiralia</taxon>
        <taxon>Lophotrochozoa</taxon>
        <taxon>Platyhelminthes</taxon>
        <taxon>Cestoda</taxon>
        <taxon>Eucestoda</taxon>
        <taxon>Cyclophyllidea</taxon>
        <taxon>Mesocestoididae</taxon>
        <taxon>Mesocestoides</taxon>
    </lineage>
</organism>
<name>A0A5K3FR84_MESCO</name>
<dbReference type="InterPro" id="IPR013126">
    <property type="entry name" value="Hsp_70_fam"/>
</dbReference>
<dbReference type="SUPFAM" id="SSF53067">
    <property type="entry name" value="Actin-like ATPase domain"/>
    <property type="match status" value="2"/>
</dbReference>
<keyword evidence="3" id="KW-0732">Signal</keyword>
<dbReference type="Gene3D" id="2.60.34.10">
    <property type="entry name" value="Substrate Binding Domain Of DNAk, Chain A, domain 1"/>
    <property type="match status" value="1"/>
</dbReference>
<dbReference type="WBParaSite" id="MCU_010853-RC">
    <property type="protein sequence ID" value="MCU_010853-RC"/>
    <property type="gene ID" value="MCU_010853"/>
</dbReference>
<evidence type="ECO:0000313" key="10">
    <source>
        <dbReference type="WBParaSite" id="MCU_010853-RC"/>
    </source>
</evidence>
<feature type="region of interest" description="Disordered" evidence="9">
    <location>
        <begin position="436"/>
        <end position="490"/>
    </location>
</feature>
<dbReference type="GO" id="GO:0140662">
    <property type="term" value="F:ATP-dependent protein folding chaperone"/>
    <property type="evidence" value="ECO:0007669"/>
    <property type="project" value="InterPro"/>
</dbReference>
<comment type="similarity">
    <text evidence="2">Belongs to the heat shock protein 70 family.</text>
</comment>
<dbReference type="Gene3D" id="1.20.1270.10">
    <property type="match status" value="1"/>
</dbReference>
<evidence type="ECO:0000256" key="4">
    <source>
        <dbReference type="ARBA" id="ARBA00022741"/>
    </source>
</evidence>
<evidence type="ECO:0000256" key="1">
    <source>
        <dbReference type="ARBA" id="ARBA00004319"/>
    </source>
</evidence>
<proteinExistence type="inferred from homology"/>
<keyword evidence="6" id="KW-0067">ATP-binding</keyword>
<evidence type="ECO:0000256" key="3">
    <source>
        <dbReference type="ARBA" id="ARBA00022729"/>
    </source>
</evidence>
<evidence type="ECO:0000256" key="5">
    <source>
        <dbReference type="ARBA" id="ARBA00022824"/>
    </source>
</evidence>
<dbReference type="PANTHER" id="PTHR45639:SF3">
    <property type="entry name" value="HYPOXIA UP-REGULATED PROTEIN 1"/>
    <property type="match status" value="1"/>
</dbReference>
<dbReference type="InterPro" id="IPR029047">
    <property type="entry name" value="HSP70_peptide-bd_sf"/>
</dbReference>
<dbReference type="InterPro" id="IPR043129">
    <property type="entry name" value="ATPase_NBD"/>
</dbReference>
<dbReference type="CDD" id="cd10230">
    <property type="entry name" value="ASKHA_NBD_HSP70_HYOU1"/>
    <property type="match status" value="1"/>
</dbReference>
<sequence>MFLKYVKKTAETFADSELKTAVITVPSYFTQAERRALLRSASLANIEVIQLLDDNVAVALDYIRPRIKQLEQKPVYLFCDIGATGTTATVVSYQMSELKGDLPGKHPHIFVLSAVSDASLGINAFVDRLQAHLMDAFREQHNIKADITAAPRTVAKFRREASRVFKILSANKEIQSIVEEIYENHDLRLLVSREQLEELCADLVQRVQRPLLEALELANTPAENIKEVIVFGGGSRIPAIQEAILRATKKEALGKSVNADEAAAMGAIYQAAYHTRGFLVKRFVLRESNRYPMAVTFPRITSDSNADTAVGEMVTRVLFPANNPFPQKRTIKFPRLQEDITFHVHYADPSESMKDYLDGAVGVLNASISGINEEMQKFDREGYKPQAVKAHLELDASGILRLSEVNLIMSHVSPEDKADDNASTLKKFADGISNLFGSSEGKAPDRTNITAPQSPESSSDGEDPEQANQTQSTEPPRNLSEPGSYTPVIPQKKTMLHPLPFHVKILDYVNPPKESIGSSLAILQEYEDADNERDLLNRAKNDLEKIIFATFAYIDNAFDNHTTSEELDSLRQLTNEISDWYEEEGYHAPRSAVEERLTMLRDAIDPFLRRVKAFAELPNALDSFEEVLNAKARTIALFMYANTADKAITASEYVQNLNASVGGSLDDKKVGLPIYTDEEVDVLRKLTTESQNWLKKTREALAICDNKADPPVHLSEVMDRKVTLSAKLEYYAHKGEVWLITYKRLLDIKKAAAVTATAAPTTEESDTGDKSATNTTPADQAVVSDSET</sequence>
<dbReference type="GO" id="GO:0005524">
    <property type="term" value="F:ATP binding"/>
    <property type="evidence" value="ECO:0007669"/>
    <property type="project" value="UniProtKB-KW"/>
</dbReference>
<evidence type="ECO:0000256" key="2">
    <source>
        <dbReference type="ARBA" id="ARBA00007381"/>
    </source>
</evidence>
<dbReference type="PRINTS" id="PR00301">
    <property type="entry name" value="HEATSHOCK70"/>
</dbReference>
<dbReference type="SUPFAM" id="SSF100934">
    <property type="entry name" value="Heat shock protein 70kD (HSP70), C-terminal subdomain"/>
    <property type="match status" value="1"/>
</dbReference>
<dbReference type="GO" id="GO:0034663">
    <property type="term" value="C:endoplasmic reticulum chaperone complex"/>
    <property type="evidence" value="ECO:0007669"/>
    <property type="project" value="TreeGrafter"/>
</dbReference>
<dbReference type="GO" id="GO:0030968">
    <property type="term" value="P:endoplasmic reticulum unfolded protein response"/>
    <property type="evidence" value="ECO:0007669"/>
    <property type="project" value="TreeGrafter"/>
</dbReference>
<evidence type="ECO:0000256" key="9">
    <source>
        <dbReference type="SAM" id="MobiDB-lite"/>
    </source>
</evidence>
<keyword evidence="4" id="KW-0547">Nucleotide-binding</keyword>
<dbReference type="PANTHER" id="PTHR45639">
    <property type="entry name" value="HSC70CB, ISOFORM G-RELATED"/>
    <property type="match status" value="1"/>
</dbReference>
<dbReference type="AlphaFoldDB" id="A0A5K3FR84"/>
<dbReference type="Gene3D" id="3.30.420.40">
    <property type="match status" value="2"/>
</dbReference>
<feature type="compositionally biased region" description="Polar residues" evidence="9">
    <location>
        <begin position="770"/>
        <end position="788"/>
    </location>
</feature>
<evidence type="ECO:0000256" key="8">
    <source>
        <dbReference type="ARBA" id="ARBA00040503"/>
    </source>
</evidence>
<dbReference type="GO" id="GO:0005788">
    <property type="term" value="C:endoplasmic reticulum lumen"/>
    <property type="evidence" value="ECO:0007669"/>
    <property type="project" value="UniProtKB-SubCell"/>
</dbReference>
<dbReference type="InterPro" id="IPR029048">
    <property type="entry name" value="HSP70_C_sf"/>
</dbReference>
<dbReference type="Gene3D" id="3.90.640.10">
    <property type="entry name" value="Actin, Chain A, domain 4"/>
    <property type="match status" value="1"/>
</dbReference>
<keyword evidence="7" id="KW-0143">Chaperone</keyword>
<evidence type="ECO:0000256" key="7">
    <source>
        <dbReference type="ARBA" id="ARBA00023186"/>
    </source>
</evidence>
<reference evidence="10" key="1">
    <citation type="submission" date="2019-11" db="UniProtKB">
        <authorList>
            <consortium name="WormBaseParasite"/>
        </authorList>
    </citation>
    <scope>IDENTIFICATION</scope>
</reference>
<accession>A0A5K3FR84</accession>
<feature type="region of interest" description="Disordered" evidence="9">
    <location>
        <begin position="755"/>
        <end position="788"/>
    </location>
</feature>
<keyword evidence="5" id="KW-0256">Endoplasmic reticulum</keyword>
<protein>
    <recommendedName>
        <fullName evidence="8">Hypoxia up-regulated protein 1</fullName>
    </recommendedName>
</protein>
<dbReference type="PROSITE" id="PS01036">
    <property type="entry name" value="HSP70_3"/>
    <property type="match status" value="1"/>
</dbReference>
<dbReference type="InterPro" id="IPR018181">
    <property type="entry name" value="Heat_shock_70_CS"/>
</dbReference>